<feature type="transmembrane region" description="Helical" evidence="5">
    <location>
        <begin position="12"/>
        <end position="29"/>
    </location>
</feature>
<evidence type="ECO:0000256" key="3">
    <source>
        <dbReference type="ARBA" id="ARBA00022989"/>
    </source>
</evidence>
<proteinExistence type="predicted"/>
<dbReference type="EMBL" id="UFQT01000461">
    <property type="protein sequence ID" value="SSX24576.1"/>
    <property type="molecule type" value="Genomic_DNA"/>
</dbReference>
<evidence type="ECO:0000256" key="5">
    <source>
        <dbReference type="SAM" id="Phobius"/>
    </source>
</evidence>
<dbReference type="Pfam" id="PF00335">
    <property type="entry name" value="Tetraspanin"/>
    <property type="match status" value="1"/>
</dbReference>
<feature type="transmembrane region" description="Helical" evidence="5">
    <location>
        <begin position="41"/>
        <end position="64"/>
    </location>
</feature>
<evidence type="ECO:0000256" key="1">
    <source>
        <dbReference type="ARBA" id="ARBA00004141"/>
    </source>
</evidence>
<dbReference type="OMA" id="CPPCAPI"/>
<protein>
    <submittedName>
        <fullName evidence="6">CSON010996 protein</fullName>
    </submittedName>
</protein>
<keyword evidence="3 5" id="KW-1133">Transmembrane helix</keyword>
<dbReference type="SUPFAM" id="SSF48652">
    <property type="entry name" value="Tetraspanin"/>
    <property type="match status" value="1"/>
</dbReference>
<evidence type="ECO:0000256" key="2">
    <source>
        <dbReference type="ARBA" id="ARBA00022692"/>
    </source>
</evidence>
<dbReference type="VEuPathDB" id="VectorBase:CSON010996"/>
<organism evidence="6">
    <name type="scientific">Culicoides sonorensis</name>
    <name type="common">Biting midge</name>
    <dbReference type="NCBI Taxonomy" id="179676"/>
    <lineage>
        <taxon>Eukaryota</taxon>
        <taxon>Metazoa</taxon>
        <taxon>Ecdysozoa</taxon>
        <taxon>Arthropoda</taxon>
        <taxon>Hexapoda</taxon>
        <taxon>Insecta</taxon>
        <taxon>Pterygota</taxon>
        <taxon>Neoptera</taxon>
        <taxon>Endopterygota</taxon>
        <taxon>Diptera</taxon>
        <taxon>Nematocera</taxon>
        <taxon>Chironomoidea</taxon>
        <taxon>Ceratopogonidae</taxon>
        <taxon>Ceratopogoninae</taxon>
        <taxon>Culicoides</taxon>
        <taxon>Monoculicoides</taxon>
    </lineage>
</organism>
<evidence type="ECO:0000256" key="4">
    <source>
        <dbReference type="ARBA" id="ARBA00023136"/>
    </source>
</evidence>
<accession>A0A336M2U5</accession>
<dbReference type="InterPro" id="IPR008952">
    <property type="entry name" value="Tetraspanin_EC2_sf"/>
</dbReference>
<keyword evidence="2 5" id="KW-0812">Transmembrane</keyword>
<feature type="transmembrane region" description="Helical" evidence="5">
    <location>
        <begin position="71"/>
        <end position="96"/>
    </location>
</feature>
<dbReference type="GO" id="GO:0016020">
    <property type="term" value="C:membrane"/>
    <property type="evidence" value="ECO:0007669"/>
    <property type="project" value="UniProtKB-SubCell"/>
</dbReference>
<dbReference type="PANTHER" id="PTHR19282:SF452">
    <property type="entry name" value="LD03691P"/>
    <property type="match status" value="1"/>
</dbReference>
<reference evidence="6" key="1">
    <citation type="submission" date="2018-07" db="EMBL/GenBank/DDBJ databases">
        <authorList>
            <person name="Quirk P.G."/>
            <person name="Krulwich T.A."/>
        </authorList>
    </citation>
    <scope>NUCLEOTIDE SEQUENCE</scope>
</reference>
<gene>
    <name evidence="6" type="primary">CSON010996</name>
</gene>
<dbReference type="PANTHER" id="PTHR19282">
    <property type="entry name" value="TETRASPANIN"/>
    <property type="match status" value="1"/>
</dbReference>
<evidence type="ECO:0000313" key="6">
    <source>
        <dbReference type="EMBL" id="SSX24576.1"/>
    </source>
</evidence>
<dbReference type="AlphaFoldDB" id="A0A336M2U5"/>
<feature type="transmembrane region" description="Helical" evidence="5">
    <location>
        <begin position="175"/>
        <end position="195"/>
    </location>
</feature>
<keyword evidence="4 5" id="KW-0472">Membrane</keyword>
<sequence length="222" mass="24537">MCGGFSCSKNTLIGLNIFYVMLGILLIYIGKASTGVISLPIIGGILACGIILILISILGLIGAVKHHQVILFFYMIILFILFVIQFSVACSCLAVNSERQKHLAEEAWSTLPNATKGTLQEQYDCCGLNRNLNVTSNDHPSCLALTCCKTDMANNCTKGCEPCLPKLEQTIDDSFRMAGSIGLFFSFTELVAIFITKRYRNQHHPFFLPVRAVFPDSDNHQY</sequence>
<dbReference type="InterPro" id="IPR018499">
    <property type="entry name" value="Tetraspanin/Peripherin"/>
</dbReference>
<name>A0A336M2U5_CULSO</name>
<comment type="subcellular location">
    <subcellularLocation>
        <location evidence="1">Membrane</location>
        <topology evidence="1">Multi-pass membrane protein</topology>
    </subcellularLocation>
</comment>